<evidence type="ECO:0000259" key="5">
    <source>
        <dbReference type="PROSITE" id="PS50110"/>
    </source>
</evidence>
<feature type="domain" description="Response regulatory" evidence="5">
    <location>
        <begin position="5"/>
        <end position="122"/>
    </location>
</feature>
<feature type="modified residue" description="4-aspartylphosphate" evidence="3">
    <location>
        <position position="57"/>
    </location>
</feature>
<dbReference type="Gene3D" id="3.40.50.2300">
    <property type="match status" value="1"/>
</dbReference>
<accession>A0A238VEW0</accession>
<keyword evidence="7" id="KW-1185">Reference proteome</keyword>
<sequence length="213" mass="24307">MKKTNIAVVEDNKVIREGIEMYFTNDPEFTCDITADSVESFLKNVSHYPDIEVLLLDINLPGMSGIEGIHHIKHQYPKLSIIMLTIYKDEKHVFDALKAGSDGYLLKNTPLKSIKKGIQQIMVEGAPISPVIAKKVISYFNPQKQRKKNGFEELSNREIEVLQALSEGLPFKNIADKLFISIDTVRYHTKNIYKKLHVNSKLGAVNKYLNRIY</sequence>
<evidence type="ECO:0000313" key="6">
    <source>
        <dbReference type="EMBL" id="SNR32213.1"/>
    </source>
</evidence>
<evidence type="ECO:0000313" key="7">
    <source>
        <dbReference type="Proteomes" id="UP000198384"/>
    </source>
</evidence>
<dbReference type="GO" id="GO:0003677">
    <property type="term" value="F:DNA binding"/>
    <property type="evidence" value="ECO:0007669"/>
    <property type="project" value="UniProtKB-KW"/>
</dbReference>
<dbReference type="SMART" id="SM00448">
    <property type="entry name" value="REC"/>
    <property type="match status" value="1"/>
</dbReference>
<dbReference type="CDD" id="cd17535">
    <property type="entry name" value="REC_NarL-like"/>
    <property type="match status" value="1"/>
</dbReference>
<dbReference type="PANTHER" id="PTHR43214">
    <property type="entry name" value="TWO-COMPONENT RESPONSE REGULATOR"/>
    <property type="match status" value="1"/>
</dbReference>
<dbReference type="AlphaFoldDB" id="A0A238VEW0"/>
<dbReference type="InterPro" id="IPR000792">
    <property type="entry name" value="Tscrpt_reg_LuxR_C"/>
</dbReference>
<dbReference type="SMART" id="SM00421">
    <property type="entry name" value="HTH_LUXR"/>
    <property type="match status" value="1"/>
</dbReference>
<dbReference type="OrthoDB" id="9797341at2"/>
<keyword evidence="2" id="KW-0238">DNA-binding</keyword>
<name>A0A238VEW0_9FLAO</name>
<feature type="domain" description="HTH luxR-type" evidence="4">
    <location>
        <begin position="147"/>
        <end position="212"/>
    </location>
</feature>
<dbReference type="InterPro" id="IPR016032">
    <property type="entry name" value="Sig_transdc_resp-reg_C-effctor"/>
</dbReference>
<dbReference type="InterPro" id="IPR001789">
    <property type="entry name" value="Sig_transdc_resp-reg_receiver"/>
</dbReference>
<dbReference type="Pfam" id="PF00196">
    <property type="entry name" value="GerE"/>
    <property type="match status" value="1"/>
</dbReference>
<dbReference type="SUPFAM" id="SSF52172">
    <property type="entry name" value="CheY-like"/>
    <property type="match status" value="1"/>
</dbReference>
<evidence type="ECO:0000256" key="2">
    <source>
        <dbReference type="ARBA" id="ARBA00023125"/>
    </source>
</evidence>
<dbReference type="InterPro" id="IPR011006">
    <property type="entry name" value="CheY-like_superfamily"/>
</dbReference>
<proteinExistence type="predicted"/>
<evidence type="ECO:0000256" key="3">
    <source>
        <dbReference type="PROSITE-ProRule" id="PRU00169"/>
    </source>
</evidence>
<dbReference type="Proteomes" id="UP000198384">
    <property type="component" value="Unassembled WGS sequence"/>
</dbReference>
<organism evidence="6 7">
    <name type="scientific">Lutibacter agarilyticus</name>
    <dbReference type="NCBI Taxonomy" id="1109740"/>
    <lineage>
        <taxon>Bacteria</taxon>
        <taxon>Pseudomonadati</taxon>
        <taxon>Bacteroidota</taxon>
        <taxon>Flavobacteriia</taxon>
        <taxon>Flavobacteriales</taxon>
        <taxon>Flavobacteriaceae</taxon>
        <taxon>Lutibacter</taxon>
    </lineage>
</organism>
<dbReference type="CDD" id="cd06170">
    <property type="entry name" value="LuxR_C_like"/>
    <property type="match status" value="1"/>
</dbReference>
<reference evidence="6 7" key="1">
    <citation type="submission" date="2017-06" db="EMBL/GenBank/DDBJ databases">
        <authorList>
            <person name="Kim H.J."/>
            <person name="Triplett B.A."/>
        </authorList>
    </citation>
    <scope>NUCLEOTIDE SEQUENCE [LARGE SCALE GENOMIC DNA]</scope>
    <source>
        <strain evidence="6 7">DSM 29150</strain>
    </source>
</reference>
<dbReference type="PANTHER" id="PTHR43214:SF43">
    <property type="entry name" value="TWO-COMPONENT RESPONSE REGULATOR"/>
    <property type="match status" value="1"/>
</dbReference>
<protein>
    <submittedName>
        <fullName evidence="6">Two component transcriptional regulator, LuxR family</fullName>
    </submittedName>
</protein>
<dbReference type="PROSITE" id="PS50110">
    <property type="entry name" value="RESPONSE_REGULATORY"/>
    <property type="match status" value="1"/>
</dbReference>
<dbReference type="PROSITE" id="PS50043">
    <property type="entry name" value="HTH_LUXR_2"/>
    <property type="match status" value="1"/>
</dbReference>
<dbReference type="GO" id="GO:0000160">
    <property type="term" value="P:phosphorelay signal transduction system"/>
    <property type="evidence" value="ECO:0007669"/>
    <property type="project" value="InterPro"/>
</dbReference>
<dbReference type="SUPFAM" id="SSF46894">
    <property type="entry name" value="C-terminal effector domain of the bipartite response regulators"/>
    <property type="match status" value="1"/>
</dbReference>
<dbReference type="RefSeq" id="WP_089379908.1">
    <property type="nucleotide sequence ID" value="NZ_FZNT01000001.1"/>
</dbReference>
<dbReference type="Pfam" id="PF00072">
    <property type="entry name" value="Response_reg"/>
    <property type="match status" value="1"/>
</dbReference>
<evidence type="ECO:0000259" key="4">
    <source>
        <dbReference type="PROSITE" id="PS50043"/>
    </source>
</evidence>
<evidence type="ECO:0000256" key="1">
    <source>
        <dbReference type="ARBA" id="ARBA00022553"/>
    </source>
</evidence>
<dbReference type="InterPro" id="IPR058245">
    <property type="entry name" value="NreC/VraR/RcsB-like_REC"/>
</dbReference>
<dbReference type="InterPro" id="IPR039420">
    <property type="entry name" value="WalR-like"/>
</dbReference>
<gene>
    <name evidence="6" type="ORF">SAMN06265371_101242</name>
</gene>
<dbReference type="PRINTS" id="PR00038">
    <property type="entry name" value="HTHLUXR"/>
</dbReference>
<keyword evidence="1 3" id="KW-0597">Phosphoprotein</keyword>
<dbReference type="EMBL" id="FZNT01000001">
    <property type="protein sequence ID" value="SNR32213.1"/>
    <property type="molecule type" value="Genomic_DNA"/>
</dbReference>
<dbReference type="GO" id="GO:0006355">
    <property type="term" value="P:regulation of DNA-templated transcription"/>
    <property type="evidence" value="ECO:0007669"/>
    <property type="project" value="InterPro"/>
</dbReference>